<evidence type="ECO:0000259" key="1">
    <source>
        <dbReference type="Pfam" id="PF09588"/>
    </source>
</evidence>
<dbReference type="Proteomes" id="UP000821853">
    <property type="component" value="Unassembled WGS sequence"/>
</dbReference>
<dbReference type="SUPFAM" id="SSF52980">
    <property type="entry name" value="Restriction endonuclease-like"/>
    <property type="match status" value="1"/>
</dbReference>
<evidence type="ECO:0000313" key="2">
    <source>
        <dbReference type="EMBL" id="KAH9384506.1"/>
    </source>
</evidence>
<dbReference type="InterPro" id="IPR019080">
    <property type="entry name" value="YqaJ_viral_recombinase"/>
</dbReference>
<dbReference type="Gene3D" id="3.90.320.10">
    <property type="match status" value="1"/>
</dbReference>
<dbReference type="PANTHER" id="PTHR46609">
    <property type="entry name" value="EXONUCLEASE, PHAGE-TYPE/RECB, C-TERMINAL DOMAIN-CONTAINING PROTEIN"/>
    <property type="match status" value="1"/>
</dbReference>
<name>A0A9J6HBL4_HAELO</name>
<dbReference type="EMBL" id="JABSTR010002598">
    <property type="protein sequence ID" value="KAH9384506.1"/>
    <property type="molecule type" value="Genomic_DNA"/>
</dbReference>
<feature type="domain" description="YqaJ viral recombinase" evidence="1">
    <location>
        <begin position="131"/>
        <end position="263"/>
    </location>
</feature>
<protein>
    <recommendedName>
        <fullName evidence="1">YqaJ viral recombinase domain-containing protein</fullName>
    </recommendedName>
</protein>
<dbReference type="InterPro" id="IPR011604">
    <property type="entry name" value="PDDEXK-like_dom_sf"/>
</dbReference>
<dbReference type="PANTHER" id="PTHR46609:SF8">
    <property type="entry name" value="YQAJ VIRAL RECOMBINASE DOMAIN-CONTAINING PROTEIN"/>
    <property type="match status" value="1"/>
</dbReference>
<organism evidence="2 3">
    <name type="scientific">Haemaphysalis longicornis</name>
    <name type="common">Bush tick</name>
    <dbReference type="NCBI Taxonomy" id="44386"/>
    <lineage>
        <taxon>Eukaryota</taxon>
        <taxon>Metazoa</taxon>
        <taxon>Ecdysozoa</taxon>
        <taxon>Arthropoda</taxon>
        <taxon>Chelicerata</taxon>
        <taxon>Arachnida</taxon>
        <taxon>Acari</taxon>
        <taxon>Parasitiformes</taxon>
        <taxon>Ixodida</taxon>
        <taxon>Ixodoidea</taxon>
        <taxon>Ixodidae</taxon>
        <taxon>Haemaphysalinae</taxon>
        <taxon>Haemaphysalis</taxon>
    </lineage>
</organism>
<sequence length="355" mass="39702">MYNDLSRDGDTRVFRGICLPSMKGGYYVVHAVASKSTGAVAEAHCLCPAGPAVQHKGNLRVQICPADGLCHLKVAAPESFNVPALALVDLVKSHGHLTGEELLVCLQDTYTEADISEIERLTRLQSNSPLWMRYRQGMVTASIARACLTRTKNLDKEPRPHNLRGVVNLVLHASTFKSAAMKEGMQKESEAKKAYVLMLQEKGHSAAIEDCGLTICKELPILGASPDGVVKFSCECCKQTVRLLEVKCPQQTKNSFRDADMRLPKPVYETQMNVIMGILHISKCDFFVYRSKEETVTVTTEFDAESFNDYVNSMRYLFSEYLYPALKSEFIWLAQQYTCLSYLSRTPYQLVSPTM</sequence>
<dbReference type="OMA" id="SEFIWLA"/>
<dbReference type="OrthoDB" id="261614at2759"/>
<dbReference type="Pfam" id="PF09588">
    <property type="entry name" value="YqaJ"/>
    <property type="match status" value="1"/>
</dbReference>
<keyword evidence="3" id="KW-1185">Reference proteome</keyword>
<gene>
    <name evidence="2" type="ORF">HPB48_026514</name>
</gene>
<reference evidence="2 3" key="1">
    <citation type="journal article" date="2020" name="Cell">
        <title>Large-Scale Comparative Analyses of Tick Genomes Elucidate Their Genetic Diversity and Vector Capacities.</title>
        <authorList>
            <consortium name="Tick Genome and Microbiome Consortium (TIGMIC)"/>
            <person name="Jia N."/>
            <person name="Wang J."/>
            <person name="Shi W."/>
            <person name="Du L."/>
            <person name="Sun Y."/>
            <person name="Zhan W."/>
            <person name="Jiang J.F."/>
            <person name="Wang Q."/>
            <person name="Zhang B."/>
            <person name="Ji P."/>
            <person name="Bell-Sakyi L."/>
            <person name="Cui X.M."/>
            <person name="Yuan T.T."/>
            <person name="Jiang B.G."/>
            <person name="Yang W.F."/>
            <person name="Lam T.T."/>
            <person name="Chang Q.C."/>
            <person name="Ding S.J."/>
            <person name="Wang X.J."/>
            <person name="Zhu J.G."/>
            <person name="Ruan X.D."/>
            <person name="Zhao L."/>
            <person name="Wei J.T."/>
            <person name="Ye R.Z."/>
            <person name="Que T.C."/>
            <person name="Du C.H."/>
            <person name="Zhou Y.H."/>
            <person name="Cheng J.X."/>
            <person name="Dai P.F."/>
            <person name="Guo W.B."/>
            <person name="Han X.H."/>
            <person name="Huang E.J."/>
            <person name="Li L.F."/>
            <person name="Wei W."/>
            <person name="Gao Y.C."/>
            <person name="Liu J.Z."/>
            <person name="Shao H.Z."/>
            <person name="Wang X."/>
            <person name="Wang C.C."/>
            <person name="Yang T.C."/>
            <person name="Huo Q.B."/>
            <person name="Li W."/>
            <person name="Chen H.Y."/>
            <person name="Chen S.E."/>
            <person name="Zhou L.G."/>
            <person name="Ni X.B."/>
            <person name="Tian J.H."/>
            <person name="Sheng Y."/>
            <person name="Liu T."/>
            <person name="Pan Y.S."/>
            <person name="Xia L.Y."/>
            <person name="Li J."/>
            <person name="Zhao F."/>
            <person name="Cao W.C."/>
        </authorList>
    </citation>
    <scope>NUCLEOTIDE SEQUENCE [LARGE SCALE GENOMIC DNA]</scope>
    <source>
        <strain evidence="2">HaeL-2018</strain>
    </source>
</reference>
<evidence type="ECO:0000313" key="3">
    <source>
        <dbReference type="Proteomes" id="UP000821853"/>
    </source>
</evidence>
<dbReference type="InterPro" id="IPR011335">
    <property type="entry name" value="Restrct_endonuc-II-like"/>
</dbReference>
<dbReference type="CDD" id="cd22343">
    <property type="entry name" value="PDDEXK_lambda_exonuclease-like"/>
    <property type="match status" value="1"/>
</dbReference>
<dbReference type="VEuPathDB" id="VectorBase:HLOH_046342"/>
<accession>A0A9J6HBL4</accession>
<comment type="caution">
    <text evidence="2">The sequence shown here is derived from an EMBL/GenBank/DDBJ whole genome shotgun (WGS) entry which is preliminary data.</text>
</comment>
<dbReference type="AlphaFoldDB" id="A0A9J6HBL4"/>
<dbReference type="GO" id="GO:0006281">
    <property type="term" value="P:DNA repair"/>
    <property type="evidence" value="ECO:0007669"/>
    <property type="project" value="UniProtKB-ARBA"/>
</dbReference>
<dbReference type="InterPro" id="IPR051703">
    <property type="entry name" value="NF-kappa-B_Signaling_Reg"/>
</dbReference>
<proteinExistence type="predicted"/>